<feature type="compositionally biased region" description="Polar residues" evidence="1">
    <location>
        <begin position="218"/>
        <end position="227"/>
    </location>
</feature>
<feature type="compositionally biased region" description="Polar residues" evidence="1">
    <location>
        <begin position="526"/>
        <end position="542"/>
    </location>
</feature>
<feature type="region of interest" description="Disordered" evidence="1">
    <location>
        <begin position="163"/>
        <end position="393"/>
    </location>
</feature>
<name>A0AAN5IAT3_9BILA</name>
<sequence length="622" mass="68428">MEFPLPATILRKCPSSFQAVDIAQAACSSQLSQSDPAAAANGTGTPLNSEQLALQAVARRNAAKKAKKRCAAHGGLPSSAATTPAGVIGGGERLTMTLRKKAGLYEVAHQNAPDSSLDRSYPSPQDSVLMPHPSIMAAANIIPKKERLNGIVTRLHTAHEGQLPELSIAAPPHPAPTASASSLMVEPPSPAPSSPASLASPISRDEEISSNRLKPDVATTTPRSESSAAHPAQSGNAGKRLHKGLQFPTPDNTSLASHDGNGLEMFKNDEVVGGSGAVGRRRKIGRRLIPMTSSTSPEASPISRRKPGIIRSIVKRSRDDDSSLTRSTPSICDEEMTEMTLSATSSDTEDKRPSPKKRLGARRPTAPTKRQAKTAESDSVIDQPSLERPLTKREKYQLRLKKNRERYAKASPDVKTAKIRRDGERRKIRYNTDPDARDRMKKQSMKQYYKLSSEERSAKRRAAYHALPPEKKALRIKQGTESKMRYREKKKEMEMEEQMEVDEGPRTSRTKATSTGRATRARTTKQNSEARNSTPRKSQPIPTTDEVMRKELEEQKKMVANLMAKVATLSCQLQQNNKCAFIFFYIWPVQKCICLSFRNDLSTSEKVSETRDRENSTCLSLN</sequence>
<evidence type="ECO:0000313" key="3">
    <source>
        <dbReference type="Proteomes" id="UP001328107"/>
    </source>
</evidence>
<feature type="compositionally biased region" description="Basic and acidic residues" evidence="1">
    <location>
        <begin position="203"/>
        <end position="215"/>
    </location>
</feature>
<keyword evidence="3" id="KW-1185">Reference proteome</keyword>
<reference evidence="3" key="1">
    <citation type="submission" date="2022-10" db="EMBL/GenBank/DDBJ databases">
        <title>Genome assembly of Pristionchus species.</title>
        <authorList>
            <person name="Yoshida K."/>
            <person name="Sommer R.J."/>
        </authorList>
    </citation>
    <scope>NUCLEOTIDE SEQUENCE [LARGE SCALE GENOMIC DNA]</scope>
    <source>
        <strain evidence="3">RS5460</strain>
    </source>
</reference>
<gene>
    <name evidence="2" type="ORF">PMAYCL1PPCAC_26401</name>
</gene>
<evidence type="ECO:0000256" key="1">
    <source>
        <dbReference type="SAM" id="MobiDB-lite"/>
    </source>
</evidence>
<accession>A0AAN5IAT3</accession>
<feature type="compositionally biased region" description="Basic and acidic residues" evidence="1">
    <location>
        <begin position="478"/>
        <end position="493"/>
    </location>
</feature>
<comment type="caution">
    <text evidence="2">The sequence shown here is derived from an EMBL/GenBank/DDBJ whole genome shotgun (WGS) entry which is preliminary data.</text>
</comment>
<dbReference type="EMBL" id="BTRK01000005">
    <property type="protein sequence ID" value="GMR56206.1"/>
    <property type="molecule type" value="Genomic_DNA"/>
</dbReference>
<organism evidence="2 3">
    <name type="scientific">Pristionchus mayeri</name>
    <dbReference type="NCBI Taxonomy" id="1317129"/>
    <lineage>
        <taxon>Eukaryota</taxon>
        <taxon>Metazoa</taxon>
        <taxon>Ecdysozoa</taxon>
        <taxon>Nematoda</taxon>
        <taxon>Chromadorea</taxon>
        <taxon>Rhabditida</taxon>
        <taxon>Rhabditina</taxon>
        <taxon>Diplogasteromorpha</taxon>
        <taxon>Diplogasteroidea</taxon>
        <taxon>Neodiplogasteridae</taxon>
        <taxon>Pristionchus</taxon>
    </lineage>
</organism>
<proteinExistence type="predicted"/>
<feature type="region of interest" description="Disordered" evidence="1">
    <location>
        <begin position="478"/>
        <end position="546"/>
    </location>
</feature>
<protein>
    <submittedName>
        <fullName evidence="2">Uncharacterized protein</fullName>
    </submittedName>
</protein>
<dbReference type="AlphaFoldDB" id="A0AAN5IAT3"/>
<evidence type="ECO:0000313" key="2">
    <source>
        <dbReference type="EMBL" id="GMR56206.1"/>
    </source>
</evidence>
<dbReference type="Proteomes" id="UP001328107">
    <property type="component" value="Unassembled WGS sequence"/>
</dbReference>